<proteinExistence type="predicted"/>
<organism evidence="1 2">
    <name type="scientific">Streptomyces tateyamensis</name>
    <dbReference type="NCBI Taxonomy" id="565073"/>
    <lineage>
        <taxon>Bacteria</taxon>
        <taxon>Bacillati</taxon>
        <taxon>Actinomycetota</taxon>
        <taxon>Actinomycetes</taxon>
        <taxon>Kitasatosporales</taxon>
        <taxon>Streptomycetaceae</taxon>
        <taxon>Streptomyces</taxon>
    </lineage>
</organism>
<gene>
    <name evidence="1" type="ORF">C7C46_27015</name>
</gene>
<accession>A0A2V4NZG5</accession>
<keyword evidence="2" id="KW-1185">Reference proteome</keyword>
<sequence length="171" mass="18393">MVTYEPGAVTWVESLGGPLIVVPEVVLEAWSGSTGNDDAVDDYDRACAVEGHIGLVQIGSADGLVLGDEPASTAYLPAKGVSVRWSAAESEEAMLGRVDAAMRAASWEPELTWQVPGPIVLFDSAWTGEECRQQDHVRVDLEPGLYAVRAAYIGIDPQTWLTLVELRRLLG</sequence>
<dbReference type="Pfam" id="PF15589">
    <property type="entry name" value="Imm21"/>
    <property type="match status" value="1"/>
</dbReference>
<dbReference type="EMBL" id="PYBW01000114">
    <property type="protein sequence ID" value="PYC70995.1"/>
    <property type="molecule type" value="Genomic_DNA"/>
</dbReference>
<evidence type="ECO:0000313" key="2">
    <source>
        <dbReference type="Proteomes" id="UP000248039"/>
    </source>
</evidence>
<dbReference type="AlphaFoldDB" id="A0A2V4NZG5"/>
<dbReference type="OrthoDB" id="3471576at2"/>
<name>A0A2V4NZG5_9ACTN</name>
<dbReference type="RefSeq" id="WP_110672553.1">
    <property type="nucleotide sequence ID" value="NZ_PYBW01000114.1"/>
</dbReference>
<dbReference type="Proteomes" id="UP000248039">
    <property type="component" value="Unassembled WGS sequence"/>
</dbReference>
<comment type="caution">
    <text evidence="1">The sequence shown here is derived from an EMBL/GenBank/DDBJ whole genome shotgun (WGS) entry which is preliminary data.</text>
</comment>
<protein>
    <submittedName>
        <fullName evidence="1">Uncharacterized protein</fullName>
    </submittedName>
</protein>
<evidence type="ECO:0000313" key="1">
    <source>
        <dbReference type="EMBL" id="PYC70995.1"/>
    </source>
</evidence>
<reference evidence="1 2" key="1">
    <citation type="submission" date="2018-03" db="EMBL/GenBank/DDBJ databases">
        <title>Bioinformatic expansion and discovery of thiopeptide antibiotics.</title>
        <authorList>
            <person name="Schwalen C.J."/>
            <person name="Hudson G.A."/>
            <person name="Mitchell D.A."/>
        </authorList>
    </citation>
    <scope>NUCLEOTIDE SEQUENCE [LARGE SCALE GENOMIC DNA]</scope>
    <source>
        <strain evidence="1 2">ATCC 21389</strain>
    </source>
</reference>
<dbReference type="InterPro" id="IPR028961">
    <property type="entry name" value="Imm21"/>
</dbReference>